<evidence type="ECO:0000313" key="3">
    <source>
        <dbReference type="Proteomes" id="UP000241462"/>
    </source>
</evidence>
<evidence type="ECO:0000256" key="1">
    <source>
        <dbReference type="SAM" id="SignalP"/>
    </source>
</evidence>
<name>A0A2T2ZTJ7_9PEZI</name>
<evidence type="ECO:0000313" key="2">
    <source>
        <dbReference type="EMBL" id="PSR76252.1"/>
    </source>
</evidence>
<evidence type="ECO:0008006" key="4">
    <source>
        <dbReference type="Google" id="ProtNLM"/>
    </source>
</evidence>
<sequence length="128" mass="13920">MKVVNFSLLISLTVGGQAGTNLSHFTTYMSVRASAHISIIYICTCALRRGGGFSGPAGWLAGWLAGWGNMGLAGVENITLSPFPLPLPLPLAFLSSLRKVLFPLERNPWWKGGGRAKHRRRAESRKVE</sequence>
<organism evidence="2 3">
    <name type="scientific">Coniella lustricola</name>
    <dbReference type="NCBI Taxonomy" id="2025994"/>
    <lineage>
        <taxon>Eukaryota</taxon>
        <taxon>Fungi</taxon>
        <taxon>Dikarya</taxon>
        <taxon>Ascomycota</taxon>
        <taxon>Pezizomycotina</taxon>
        <taxon>Sordariomycetes</taxon>
        <taxon>Sordariomycetidae</taxon>
        <taxon>Diaporthales</taxon>
        <taxon>Schizoparmaceae</taxon>
        <taxon>Coniella</taxon>
    </lineage>
</organism>
<accession>A0A2T2ZTJ7</accession>
<protein>
    <recommendedName>
        <fullName evidence="4">Secreted protein</fullName>
    </recommendedName>
</protein>
<keyword evidence="3" id="KW-1185">Reference proteome</keyword>
<feature type="signal peptide" evidence="1">
    <location>
        <begin position="1"/>
        <end position="18"/>
    </location>
</feature>
<dbReference type="EMBL" id="KZ678718">
    <property type="protein sequence ID" value="PSR76252.1"/>
    <property type="molecule type" value="Genomic_DNA"/>
</dbReference>
<feature type="chain" id="PRO_5015777835" description="Secreted protein" evidence="1">
    <location>
        <begin position="19"/>
        <end position="128"/>
    </location>
</feature>
<proteinExistence type="predicted"/>
<keyword evidence="1" id="KW-0732">Signal</keyword>
<dbReference type="Proteomes" id="UP000241462">
    <property type="component" value="Unassembled WGS sequence"/>
</dbReference>
<gene>
    <name evidence="2" type="ORF">BD289DRAFT_176949</name>
</gene>
<dbReference type="InParanoid" id="A0A2T2ZTJ7"/>
<dbReference type="AlphaFoldDB" id="A0A2T2ZTJ7"/>
<reference evidence="2 3" key="1">
    <citation type="journal article" date="2018" name="Mycol. Prog.">
        <title>Coniella lustricola, a new species from submerged detritus.</title>
        <authorList>
            <person name="Raudabaugh D.B."/>
            <person name="Iturriaga T."/>
            <person name="Carver A."/>
            <person name="Mondo S."/>
            <person name="Pangilinan J."/>
            <person name="Lipzen A."/>
            <person name="He G."/>
            <person name="Amirebrahimi M."/>
            <person name="Grigoriev I.V."/>
            <person name="Miller A.N."/>
        </authorList>
    </citation>
    <scope>NUCLEOTIDE SEQUENCE [LARGE SCALE GENOMIC DNA]</scope>
    <source>
        <strain evidence="2 3">B22-T-1</strain>
    </source>
</reference>